<proteinExistence type="predicted"/>
<evidence type="ECO:0000259" key="1">
    <source>
        <dbReference type="PROSITE" id="PS50011"/>
    </source>
</evidence>
<dbReference type="GO" id="GO:0004672">
    <property type="term" value="F:protein kinase activity"/>
    <property type="evidence" value="ECO:0007669"/>
    <property type="project" value="InterPro"/>
</dbReference>
<dbReference type="Gene3D" id="1.10.510.10">
    <property type="entry name" value="Transferase(Phosphotransferase) domain 1"/>
    <property type="match status" value="1"/>
</dbReference>
<feature type="domain" description="Protein kinase" evidence="1">
    <location>
        <begin position="94"/>
        <end position="380"/>
    </location>
</feature>
<dbReference type="InterPro" id="IPR008271">
    <property type="entry name" value="Ser/Thr_kinase_AS"/>
</dbReference>
<sequence length="380" mass="45211">MGKLDYNDIPSTSKLRNILTRNNKINHKIELELYLDIYNGLNCLNEFKIHKLIEILGNKPDLLLTNLEKIIPVLEIDKSNNTTSYYNKKNNKIYHCLKFIKKGSFHQIYEIKEESSEELLVLRKQVKGNKKILIECFMDSLIHMILSIYQGKILIDNNSYRGKYIIPKIYGLYLNSKKNKIISILDEFPGSVKELIYDETLSSYQKFKIIINCIYQIATYLQDFQKIFKFMHNDLKINNIFYKKESFANLDDNYNFFLADFGFSRIEFWDLINNKKIIYCAADKKSKIYQKSNLFIPSKDIYFLFHSFLFFCPDQVLFEELKEFGIKTFGKINLDIIDIKKGWSLLYSDYKHHLTYEPVNFLKAIHKSEYNSYITRKTTF</sequence>
<reference evidence="2" key="1">
    <citation type="submission" date="2019-09" db="EMBL/GenBank/DDBJ databases">
        <authorList>
            <person name="Needham M D."/>
        </authorList>
    </citation>
    <scope>NUCLEOTIDE SEQUENCE</scope>
</reference>
<dbReference type="EMBL" id="CABVLZ010000010">
    <property type="protein sequence ID" value="VVU95730.1"/>
    <property type="molecule type" value="Genomic_DNA"/>
</dbReference>
<evidence type="ECO:0000313" key="2">
    <source>
        <dbReference type="EMBL" id="VVU95730.1"/>
    </source>
</evidence>
<accession>A0A5E8CMK3</accession>
<dbReference type="AlphaFoldDB" id="A0A5E8CMK3"/>
<dbReference type="GO" id="GO:0005524">
    <property type="term" value="F:ATP binding"/>
    <property type="evidence" value="ECO:0007669"/>
    <property type="project" value="InterPro"/>
</dbReference>
<organism evidence="2">
    <name type="scientific">seawater metagenome</name>
    <dbReference type="NCBI Taxonomy" id="1561972"/>
    <lineage>
        <taxon>unclassified sequences</taxon>
        <taxon>metagenomes</taxon>
        <taxon>ecological metagenomes</taxon>
    </lineage>
</organism>
<dbReference type="PROSITE" id="PS50011">
    <property type="entry name" value="PROTEIN_KINASE_DOM"/>
    <property type="match status" value="1"/>
</dbReference>
<protein>
    <recommendedName>
        <fullName evidence="1">Protein kinase domain-containing protein</fullName>
    </recommendedName>
</protein>
<dbReference type="InterPro" id="IPR011009">
    <property type="entry name" value="Kinase-like_dom_sf"/>
</dbReference>
<dbReference type="InterPro" id="IPR000719">
    <property type="entry name" value="Prot_kinase_dom"/>
</dbReference>
<dbReference type="PROSITE" id="PS00108">
    <property type="entry name" value="PROTEIN_KINASE_ST"/>
    <property type="match status" value="1"/>
</dbReference>
<dbReference type="SUPFAM" id="SSF56112">
    <property type="entry name" value="Protein kinase-like (PK-like)"/>
    <property type="match status" value="1"/>
</dbReference>
<gene>
    <name evidence="2" type="ORF">CPAV1605_1485</name>
</gene>
<name>A0A5E8CMK3_9ZZZZ</name>